<accession>A0A540VFY3</accession>
<organism evidence="2 3">
    <name type="scientific">Litorilinea aerophila</name>
    <dbReference type="NCBI Taxonomy" id="1204385"/>
    <lineage>
        <taxon>Bacteria</taxon>
        <taxon>Bacillati</taxon>
        <taxon>Chloroflexota</taxon>
        <taxon>Caldilineae</taxon>
        <taxon>Caldilineales</taxon>
        <taxon>Caldilineaceae</taxon>
        <taxon>Litorilinea</taxon>
    </lineage>
</organism>
<evidence type="ECO:0000313" key="2">
    <source>
        <dbReference type="EMBL" id="TQE95661.1"/>
    </source>
</evidence>
<feature type="transmembrane region" description="Helical" evidence="1">
    <location>
        <begin position="350"/>
        <end position="371"/>
    </location>
</feature>
<dbReference type="AlphaFoldDB" id="A0A540VFY3"/>
<dbReference type="RefSeq" id="WP_141610196.1">
    <property type="nucleotide sequence ID" value="NZ_VIGC02000012.1"/>
</dbReference>
<evidence type="ECO:0000256" key="1">
    <source>
        <dbReference type="SAM" id="Phobius"/>
    </source>
</evidence>
<keyword evidence="3" id="KW-1185">Reference proteome</keyword>
<feature type="transmembrane region" description="Helical" evidence="1">
    <location>
        <begin position="295"/>
        <end position="313"/>
    </location>
</feature>
<dbReference type="OrthoDB" id="136918at2"/>
<feature type="transmembrane region" description="Helical" evidence="1">
    <location>
        <begin position="483"/>
        <end position="506"/>
    </location>
</feature>
<dbReference type="InParanoid" id="A0A540VFY3"/>
<gene>
    <name evidence="2" type="ORF">FKZ61_11085</name>
</gene>
<proteinExistence type="predicted"/>
<feature type="transmembrane region" description="Helical" evidence="1">
    <location>
        <begin position="112"/>
        <end position="133"/>
    </location>
</feature>
<keyword evidence="1" id="KW-0472">Membrane</keyword>
<feature type="transmembrane region" description="Helical" evidence="1">
    <location>
        <begin position="234"/>
        <end position="258"/>
    </location>
</feature>
<evidence type="ECO:0008006" key="4">
    <source>
        <dbReference type="Google" id="ProtNLM"/>
    </source>
</evidence>
<feature type="transmembrane region" description="Helical" evidence="1">
    <location>
        <begin position="391"/>
        <end position="416"/>
    </location>
</feature>
<comment type="caution">
    <text evidence="2">The sequence shown here is derived from an EMBL/GenBank/DDBJ whole genome shotgun (WGS) entry which is preliminary data.</text>
</comment>
<feature type="transmembrane region" description="Helical" evidence="1">
    <location>
        <begin position="522"/>
        <end position="539"/>
    </location>
</feature>
<feature type="transmembrane region" description="Helical" evidence="1">
    <location>
        <begin position="320"/>
        <end position="338"/>
    </location>
</feature>
<dbReference type="Proteomes" id="UP000317371">
    <property type="component" value="Unassembled WGS sequence"/>
</dbReference>
<reference evidence="2 3" key="1">
    <citation type="submission" date="2019-06" db="EMBL/GenBank/DDBJ databases">
        <title>Genome sequence of Litorilinea aerophila BAA-2444.</title>
        <authorList>
            <person name="Maclea K.S."/>
            <person name="Maurais E.G."/>
            <person name="Iannazzi L.C."/>
        </authorList>
    </citation>
    <scope>NUCLEOTIDE SEQUENCE [LARGE SCALE GENOMIC DNA]</scope>
    <source>
        <strain evidence="2 3">ATCC BAA-2444</strain>
    </source>
</reference>
<keyword evidence="1" id="KW-0812">Transmembrane</keyword>
<feature type="transmembrane region" description="Helical" evidence="1">
    <location>
        <begin position="139"/>
        <end position="157"/>
    </location>
</feature>
<sequence>MAQVRRYGMTLLVSALICVYTLTNAGRFHIVDEVSLFAVTESVGLRGDVDTNAIAWTQWVNSPGEVLGAFGPDGQVYSKKGPAPAFLALPWYLLWLAIARLGIGVGLLQATLLWNGIVTAFTAALLWGTAVRLGYNDRVGLVLGLLFGLGTIAWPYANHFFGEPLSALSLLACFYGLLAWSQDGRRRWMWLAGSAAGVALATVTAHGVLIAILAGYGLWCVRRRWQEGVPLRRWLALGLAFGAPLALAGLVLLAYNFLRFGNPLDTGYHFDQGEGFTTPILQGAWGLLLSPYRGVFWHTPLLVAGLVAWPAFWRRHRAEATLIAVLSLALVGLYSTWWMWWGGFAWGPRFLVPLTPFWCLPLVIPLARLDVNLRRWQARRRRMSVRALRPLVAALGGQGLALAAVAGLSMVVQLLAVSLNYVNYEIQLRSIFPTDWSDPLRFGPPAQGMGDFLYSPVFGQLRLWGQGFVANTDLAWLRADGTVLWLVVWVGTAALVTLAVGMGLWWRGMDASGGPELPSRPARILVLLVPLVLMGTWLGEAGQDPHYGQPDRGYRAALASICAQEKSGDALITVAPFAYQVPMNWLGGLCREALPIFGYAANSMEHPEAQQVLGDVLETSRRIWFITGGLPANAPENTVERWLSQHAYKAIDLWYDDYRLLSYATPPLLAQAPVHRLDVTLTGPEAAPVQLLTVRAPSRAVANDVIPVELTYQLLQPVDRPLRWFVQLLGPDGVPVALLDTAPDDGYASFSGLPPGEALTERAGLQLPTSLPPGSYTLIAGLYDPEMPAAAQRLRTPTGGDFVVLGNVVVQ</sequence>
<feature type="transmembrane region" description="Helical" evidence="1">
    <location>
        <begin position="188"/>
        <end position="213"/>
    </location>
</feature>
<protein>
    <recommendedName>
        <fullName evidence="4">Glycosyltransferase RgtA/B/C/D-like domain-containing protein</fullName>
    </recommendedName>
</protein>
<evidence type="ECO:0000313" key="3">
    <source>
        <dbReference type="Proteomes" id="UP000317371"/>
    </source>
</evidence>
<keyword evidence="1" id="KW-1133">Transmembrane helix</keyword>
<feature type="transmembrane region" description="Helical" evidence="1">
    <location>
        <begin position="85"/>
        <end position="105"/>
    </location>
</feature>
<name>A0A540VFY3_9CHLR</name>
<dbReference type="EMBL" id="VIGC01000012">
    <property type="protein sequence ID" value="TQE95661.1"/>
    <property type="molecule type" value="Genomic_DNA"/>
</dbReference>